<dbReference type="Gene3D" id="2.40.170.20">
    <property type="entry name" value="TonB-dependent receptor, beta-barrel domain"/>
    <property type="match status" value="1"/>
</dbReference>
<accession>A0A086PBW9</accession>
<evidence type="ECO:0000256" key="12">
    <source>
        <dbReference type="SAM" id="MobiDB-lite"/>
    </source>
</evidence>
<feature type="signal peptide" evidence="13">
    <location>
        <begin position="1"/>
        <end position="26"/>
    </location>
</feature>
<dbReference type="PATRIC" id="fig|1219045.3.peg.1285"/>
<comment type="caution">
    <text evidence="15">The sequence shown here is derived from an EMBL/GenBank/DDBJ whole genome shotgun (WGS) entry which is preliminary data.</text>
</comment>
<evidence type="ECO:0000256" key="3">
    <source>
        <dbReference type="ARBA" id="ARBA00022452"/>
    </source>
</evidence>
<dbReference type="InterPro" id="IPR036942">
    <property type="entry name" value="Beta-barrel_TonB_sf"/>
</dbReference>
<keyword evidence="6" id="KW-0408">Iron</keyword>
<dbReference type="InterPro" id="IPR012910">
    <property type="entry name" value="Plug_dom"/>
</dbReference>
<feature type="compositionally biased region" description="Polar residues" evidence="12">
    <location>
        <begin position="36"/>
        <end position="55"/>
    </location>
</feature>
<evidence type="ECO:0000259" key="14">
    <source>
        <dbReference type="Pfam" id="PF07715"/>
    </source>
</evidence>
<keyword evidence="15" id="KW-0675">Receptor</keyword>
<feature type="region of interest" description="Disordered" evidence="12">
    <location>
        <begin position="27"/>
        <end position="59"/>
    </location>
</feature>
<keyword evidence="5 11" id="KW-0812">Transmembrane</keyword>
<dbReference type="PANTHER" id="PTHR32552:SF81">
    <property type="entry name" value="TONB-DEPENDENT OUTER MEMBRANE RECEPTOR"/>
    <property type="match status" value="1"/>
</dbReference>
<evidence type="ECO:0000313" key="15">
    <source>
        <dbReference type="EMBL" id="KFG90887.1"/>
    </source>
</evidence>
<reference evidence="15" key="1">
    <citation type="submission" date="2014-08" db="EMBL/GenBank/DDBJ databases">
        <title>Draft genome sequences of Sphingobium herbicidovorans.</title>
        <authorList>
            <person name="Gan H.M."/>
            <person name="Gan H.Y."/>
            <person name="Savka M.A."/>
        </authorList>
    </citation>
    <scope>NUCLEOTIDE SEQUENCE [LARGE SCALE GENOMIC DNA]</scope>
    <source>
        <strain evidence="15">NBRC 16415</strain>
    </source>
</reference>
<evidence type="ECO:0000256" key="9">
    <source>
        <dbReference type="ARBA" id="ARBA00023136"/>
    </source>
</evidence>
<dbReference type="PROSITE" id="PS52016">
    <property type="entry name" value="TONB_DEPENDENT_REC_3"/>
    <property type="match status" value="1"/>
</dbReference>
<evidence type="ECO:0000256" key="13">
    <source>
        <dbReference type="SAM" id="SignalP"/>
    </source>
</evidence>
<keyword evidence="7" id="KW-0406">Ion transport</keyword>
<evidence type="ECO:0000256" key="2">
    <source>
        <dbReference type="ARBA" id="ARBA00022448"/>
    </source>
</evidence>
<keyword evidence="4" id="KW-0410">Iron transport</keyword>
<organism evidence="15 16">
    <name type="scientific">Sphingobium herbicidovorans (strain ATCC 700291 / DSM 11019 / CCUG 56400 / KCTC 2939 / LMG 18315 / NBRC 16415 / MH)</name>
    <name type="common">Sphingomonas herbicidovorans</name>
    <dbReference type="NCBI Taxonomy" id="1219045"/>
    <lineage>
        <taxon>Bacteria</taxon>
        <taxon>Pseudomonadati</taxon>
        <taxon>Pseudomonadota</taxon>
        <taxon>Alphaproteobacteria</taxon>
        <taxon>Sphingomonadales</taxon>
        <taxon>Sphingomonadaceae</taxon>
        <taxon>Sphingobium</taxon>
    </lineage>
</organism>
<evidence type="ECO:0000256" key="6">
    <source>
        <dbReference type="ARBA" id="ARBA00023004"/>
    </source>
</evidence>
<dbReference type="AlphaFoldDB" id="A0A086PBW9"/>
<keyword evidence="3 11" id="KW-1134">Transmembrane beta strand</keyword>
<evidence type="ECO:0000256" key="5">
    <source>
        <dbReference type="ARBA" id="ARBA00022692"/>
    </source>
</evidence>
<comment type="similarity">
    <text evidence="11">Belongs to the TonB-dependent receptor family.</text>
</comment>
<feature type="domain" description="TonB-dependent receptor plug" evidence="14">
    <location>
        <begin position="71"/>
        <end position="175"/>
    </location>
</feature>
<keyword evidence="2 11" id="KW-0813">Transport</keyword>
<evidence type="ECO:0000256" key="7">
    <source>
        <dbReference type="ARBA" id="ARBA00023065"/>
    </source>
</evidence>
<keyword evidence="10 11" id="KW-0998">Cell outer membrane</keyword>
<protein>
    <submittedName>
        <fullName evidence="15">TonB-dependent receptor</fullName>
    </submittedName>
</protein>
<evidence type="ECO:0000256" key="1">
    <source>
        <dbReference type="ARBA" id="ARBA00004571"/>
    </source>
</evidence>
<comment type="subcellular location">
    <subcellularLocation>
        <location evidence="1 11">Cell outer membrane</location>
        <topology evidence="1 11">Multi-pass membrane protein</topology>
    </subcellularLocation>
</comment>
<dbReference type="eggNOG" id="COG4774">
    <property type="taxonomic scope" value="Bacteria"/>
</dbReference>
<evidence type="ECO:0000256" key="8">
    <source>
        <dbReference type="ARBA" id="ARBA00023077"/>
    </source>
</evidence>
<evidence type="ECO:0000256" key="11">
    <source>
        <dbReference type="PROSITE-ProRule" id="PRU01360"/>
    </source>
</evidence>
<gene>
    <name evidence="15" type="ORF">BV98_001254</name>
</gene>
<dbReference type="EMBL" id="JFZA02000008">
    <property type="protein sequence ID" value="KFG90887.1"/>
    <property type="molecule type" value="Genomic_DNA"/>
</dbReference>
<evidence type="ECO:0000256" key="4">
    <source>
        <dbReference type="ARBA" id="ARBA00022496"/>
    </source>
</evidence>
<keyword evidence="13" id="KW-0732">Signal</keyword>
<proteinExistence type="inferred from homology"/>
<dbReference type="SUPFAM" id="SSF56935">
    <property type="entry name" value="Porins"/>
    <property type="match status" value="1"/>
</dbReference>
<dbReference type="GO" id="GO:0009279">
    <property type="term" value="C:cell outer membrane"/>
    <property type="evidence" value="ECO:0007669"/>
    <property type="project" value="UniProtKB-SubCell"/>
</dbReference>
<keyword evidence="16" id="KW-1185">Reference proteome</keyword>
<dbReference type="Proteomes" id="UP000024284">
    <property type="component" value="Unassembled WGS sequence"/>
</dbReference>
<evidence type="ECO:0000256" key="10">
    <source>
        <dbReference type="ARBA" id="ARBA00023237"/>
    </source>
</evidence>
<dbReference type="PANTHER" id="PTHR32552">
    <property type="entry name" value="FERRICHROME IRON RECEPTOR-RELATED"/>
    <property type="match status" value="1"/>
</dbReference>
<dbReference type="GO" id="GO:0006826">
    <property type="term" value="P:iron ion transport"/>
    <property type="evidence" value="ECO:0007669"/>
    <property type="project" value="UniProtKB-KW"/>
</dbReference>
<feature type="chain" id="PRO_5001813144" evidence="13">
    <location>
        <begin position="27"/>
        <end position="316"/>
    </location>
</feature>
<name>A0A086PBW9_SPHHM</name>
<sequence>MKKNWMSAGASAVVLLAGIGGGTAQAQTAADNTATPPVSSDTAQSDAPAASVTSQSEDDIVVTAQRRPEQLIDIPLSVAVLTPQRLEAAGIKSTMELAAVTPGLTIQTLGAFSEPLLRGVSTTISGVSNPSNIALYIDGVYVTAQDSYDFDFVDVDQIQVLKGPQGTLYGRNATGSAILVTTKRPSFEWSAKGSLSYGNFNTSRGQLYLSGPISDTVAFSAAGQFRNSDGYITNITTGNKKAGKNHRETIRGKLLFQPNDTMRFTLSADHINLREPWEVNMTFDPRYSMNYDIANRRYTRKIAMTSHLTLGRTTLS</sequence>
<dbReference type="Pfam" id="PF07715">
    <property type="entry name" value="Plug"/>
    <property type="match status" value="1"/>
</dbReference>
<keyword evidence="9 11" id="KW-0472">Membrane</keyword>
<keyword evidence="8" id="KW-0798">TonB box</keyword>
<dbReference type="STRING" id="76947.GCA_002080435_04094"/>
<dbReference type="InterPro" id="IPR039426">
    <property type="entry name" value="TonB-dep_rcpt-like"/>
</dbReference>
<evidence type="ECO:0000313" key="16">
    <source>
        <dbReference type="Proteomes" id="UP000024284"/>
    </source>
</evidence>